<accession>A0A6G0XAZ3</accession>
<dbReference type="SMART" id="SM00233">
    <property type="entry name" value="PH"/>
    <property type="match status" value="1"/>
</dbReference>
<evidence type="ECO:0000313" key="3">
    <source>
        <dbReference type="Proteomes" id="UP000481153"/>
    </source>
</evidence>
<protein>
    <recommendedName>
        <fullName evidence="1">PH domain-containing protein</fullName>
    </recommendedName>
</protein>
<dbReference type="Proteomes" id="UP000481153">
    <property type="component" value="Unassembled WGS sequence"/>
</dbReference>
<dbReference type="Gene3D" id="1.10.238.10">
    <property type="entry name" value="EF-hand"/>
    <property type="match status" value="1"/>
</dbReference>
<proteinExistence type="predicted"/>
<dbReference type="InterPro" id="IPR001849">
    <property type="entry name" value="PH_domain"/>
</dbReference>
<dbReference type="SUPFAM" id="SSF50729">
    <property type="entry name" value="PH domain-like"/>
    <property type="match status" value="1"/>
</dbReference>
<reference evidence="2 3" key="1">
    <citation type="submission" date="2019-07" db="EMBL/GenBank/DDBJ databases">
        <title>Genomics analysis of Aphanomyces spp. identifies a new class of oomycete effector associated with host adaptation.</title>
        <authorList>
            <person name="Gaulin E."/>
        </authorList>
    </citation>
    <scope>NUCLEOTIDE SEQUENCE [LARGE SCALE GENOMIC DNA]</scope>
    <source>
        <strain evidence="2 3">ATCC 201684</strain>
    </source>
</reference>
<dbReference type="Gene3D" id="2.30.29.30">
    <property type="entry name" value="Pleckstrin-homology domain (PH domain)/Phosphotyrosine-binding domain (PTB)"/>
    <property type="match status" value="1"/>
</dbReference>
<dbReference type="SUPFAM" id="SSF47473">
    <property type="entry name" value="EF-hand"/>
    <property type="match status" value="1"/>
</dbReference>
<comment type="caution">
    <text evidence="2">The sequence shown here is derived from an EMBL/GenBank/DDBJ whole genome shotgun (WGS) entry which is preliminary data.</text>
</comment>
<dbReference type="InterPro" id="IPR011993">
    <property type="entry name" value="PH-like_dom_sf"/>
</dbReference>
<keyword evidence="3" id="KW-1185">Reference proteome</keyword>
<dbReference type="EMBL" id="VJMJ01000084">
    <property type="protein sequence ID" value="KAF0737238.1"/>
    <property type="molecule type" value="Genomic_DNA"/>
</dbReference>
<dbReference type="VEuPathDB" id="FungiDB:AeMF1_011141"/>
<gene>
    <name evidence="2" type="ORF">Ae201684_006415</name>
</gene>
<dbReference type="AlphaFoldDB" id="A0A6G0XAZ3"/>
<dbReference type="InterPro" id="IPR011992">
    <property type="entry name" value="EF-hand-dom_pair"/>
</dbReference>
<name>A0A6G0XAZ3_9STRA</name>
<feature type="domain" description="PH" evidence="1">
    <location>
        <begin position="569"/>
        <end position="681"/>
    </location>
</feature>
<organism evidence="2 3">
    <name type="scientific">Aphanomyces euteiches</name>
    <dbReference type="NCBI Taxonomy" id="100861"/>
    <lineage>
        <taxon>Eukaryota</taxon>
        <taxon>Sar</taxon>
        <taxon>Stramenopiles</taxon>
        <taxon>Oomycota</taxon>
        <taxon>Saprolegniomycetes</taxon>
        <taxon>Saprolegniales</taxon>
        <taxon>Verrucalvaceae</taxon>
        <taxon>Aphanomyces</taxon>
    </lineage>
</organism>
<dbReference type="PROSITE" id="PS50003">
    <property type="entry name" value="PH_DOMAIN"/>
    <property type="match status" value="1"/>
</dbReference>
<dbReference type="Pfam" id="PF16457">
    <property type="entry name" value="PH_12"/>
    <property type="match status" value="1"/>
</dbReference>
<evidence type="ECO:0000259" key="1">
    <source>
        <dbReference type="PROSITE" id="PS50003"/>
    </source>
</evidence>
<evidence type="ECO:0000313" key="2">
    <source>
        <dbReference type="EMBL" id="KAF0737238.1"/>
    </source>
</evidence>
<sequence>MLAPDDVSRSAWRAKDVVRVSLEQRGVIGFIEVGDLTHTTLESVRPLIRENVEDTPQDFQFVLDGGIPLSRRQEAMHVIADHYPCLKIRAMPKKTAKTSKVTVVNASGGEFETWVPMEYTFGQLRKDAARYWDLPLHQTSLVDNDGCVWPDEAVMLSLETEIVEKHIVFTNKALLIPDAGAVEDGHLDDRLHRRRHEKLVETNYEERLWYIFTYYCVHGDALDLLTMTAYQFNRFLKDCRLFHSRVLTPAMGDILYAFEGKGKLSKQSKSKTMLRSSSGKLDYDGFLNALLTIATRLHPQMNPDDALMDILVRYIFPNASSWSIHTWRDHKDAINKPDVVRFIARFSPCLLDIFMFYTNQPEATDNWITFSDCMRFMQDFRFTELLLTTQECPELFLAACHGQSSAVDQTTPLASRETMTFPAFLDLIGRAGLVSLTRHRRLDPLQCVKAVFHHMTRSLRGSRALEIMQNHGPVAIYASHFYAGSVAFNNKFLDMWRIEGSPDYVTGGMPAAAPTMTRGRQSIHHIVHSPPSSPDPITTDSAKIYPMPLNDIKPDTLVDSATNDNDGWAVLRRGAVFRKYGTWSSPHRRFVWLNPEGTHLHWRPLSKPEQLNEGFALDSIQTVLSGNVESTRYAFMKYLSQEKYVQRCFSIVAKDMRRLDLEADSETTRDQWVHALHGLLPRTKSN</sequence>